<accession>A0A6J7JK66</accession>
<dbReference type="Gene3D" id="3.40.630.30">
    <property type="match status" value="1"/>
</dbReference>
<dbReference type="PROSITE" id="PS51186">
    <property type="entry name" value="GNAT"/>
    <property type="match status" value="1"/>
</dbReference>
<gene>
    <name evidence="2" type="ORF">UFOPK1392_02080</name>
    <name evidence="3" type="ORF">UFOPK3733_01420</name>
</gene>
<proteinExistence type="predicted"/>
<dbReference type="InterPro" id="IPR016181">
    <property type="entry name" value="Acyl_CoA_acyltransferase"/>
</dbReference>
<sequence>MPIKRLAGDVISAPQLATVLGLRAEVFVVEQGIIANDLDPAIDCLATTMHYAVFAEDGEALAYLRTYPYEGARKIGRVVTAASVRGTGLGVALMEAVISAEPGLLVLSGQLSVEGFYERFGFIRVGDPYVEEGIDHVWMERLGH</sequence>
<dbReference type="SUPFAM" id="SSF55729">
    <property type="entry name" value="Acyl-CoA N-acyltransferases (Nat)"/>
    <property type="match status" value="1"/>
</dbReference>
<protein>
    <submittedName>
        <fullName evidence="3">Unannotated protein</fullName>
    </submittedName>
</protein>
<feature type="domain" description="N-acetyltransferase" evidence="1">
    <location>
        <begin position="1"/>
        <end position="144"/>
    </location>
</feature>
<evidence type="ECO:0000313" key="2">
    <source>
        <dbReference type="EMBL" id="CAB4324315.1"/>
    </source>
</evidence>
<evidence type="ECO:0000259" key="1">
    <source>
        <dbReference type="PROSITE" id="PS51186"/>
    </source>
</evidence>
<dbReference type="CDD" id="cd04301">
    <property type="entry name" value="NAT_SF"/>
    <property type="match status" value="1"/>
</dbReference>
<dbReference type="Pfam" id="PF13673">
    <property type="entry name" value="Acetyltransf_10"/>
    <property type="match status" value="1"/>
</dbReference>
<dbReference type="EMBL" id="CAEMXZ010000130">
    <property type="protein sequence ID" value="CAB4324315.1"/>
    <property type="molecule type" value="Genomic_DNA"/>
</dbReference>
<dbReference type="GO" id="GO:0016747">
    <property type="term" value="F:acyltransferase activity, transferring groups other than amino-acyl groups"/>
    <property type="evidence" value="ECO:0007669"/>
    <property type="project" value="InterPro"/>
</dbReference>
<reference evidence="3" key="1">
    <citation type="submission" date="2020-05" db="EMBL/GenBank/DDBJ databases">
        <authorList>
            <person name="Chiriac C."/>
            <person name="Salcher M."/>
            <person name="Ghai R."/>
            <person name="Kavagutti S V."/>
        </authorList>
    </citation>
    <scope>NUCLEOTIDE SEQUENCE</scope>
</reference>
<dbReference type="EMBL" id="CAFBNC010000076">
    <property type="protein sequence ID" value="CAB4943277.1"/>
    <property type="molecule type" value="Genomic_DNA"/>
</dbReference>
<dbReference type="InterPro" id="IPR000182">
    <property type="entry name" value="GNAT_dom"/>
</dbReference>
<organism evidence="3">
    <name type="scientific">freshwater metagenome</name>
    <dbReference type="NCBI Taxonomy" id="449393"/>
    <lineage>
        <taxon>unclassified sequences</taxon>
        <taxon>metagenomes</taxon>
        <taxon>ecological metagenomes</taxon>
    </lineage>
</organism>
<evidence type="ECO:0000313" key="3">
    <source>
        <dbReference type="EMBL" id="CAB4943277.1"/>
    </source>
</evidence>
<name>A0A6J7JK66_9ZZZZ</name>
<dbReference type="AlphaFoldDB" id="A0A6J7JK66"/>